<keyword evidence="1" id="KW-0472">Membrane</keyword>
<protein>
    <submittedName>
        <fullName evidence="2">Uncharacterized protein</fullName>
    </submittedName>
</protein>
<gene>
    <name evidence="2" type="ORF">P0Y65_20900</name>
</gene>
<dbReference type="Proteomes" id="UP001217476">
    <property type="component" value="Chromosome"/>
</dbReference>
<proteinExistence type="predicted"/>
<feature type="transmembrane region" description="Helical" evidence="1">
    <location>
        <begin position="52"/>
        <end position="73"/>
    </location>
</feature>
<dbReference type="AlphaFoldDB" id="A0AAJ5VUK6"/>
<accession>A0AAJ5VUK6</accession>
<feature type="transmembrane region" description="Helical" evidence="1">
    <location>
        <begin position="118"/>
        <end position="136"/>
    </location>
</feature>
<evidence type="ECO:0000256" key="1">
    <source>
        <dbReference type="SAM" id="Phobius"/>
    </source>
</evidence>
<reference evidence="2" key="1">
    <citation type="submission" date="2023-03" db="EMBL/GenBank/DDBJ databases">
        <title>Andean soil-derived lignocellulolytic bacterial consortium as a source of novel taxa and putative plastic-active enzymes.</title>
        <authorList>
            <person name="Diaz-Garcia L."/>
            <person name="Chuvochina M."/>
            <person name="Feuerriegel G."/>
            <person name="Bunk B."/>
            <person name="Sproer C."/>
            <person name="Streit W.R."/>
            <person name="Rodriguez L.M."/>
            <person name="Overmann J."/>
            <person name="Jimenez D.J."/>
        </authorList>
    </citation>
    <scope>NUCLEOTIDE SEQUENCE</scope>
    <source>
        <strain evidence="2">MAG 4196</strain>
    </source>
</reference>
<organism evidence="2 3">
    <name type="scientific">Candidatus Devosia phytovorans</name>
    <dbReference type="NCBI Taxonomy" id="3121372"/>
    <lineage>
        <taxon>Bacteria</taxon>
        <taxon>Pseudomonadati</taxon>
        <taxon>Pseudomonadota</taxon>
        <taxon>Alphaproteobacteria</taxon>
        <taxon>Hyphomicrobiales</taxon>
        <taxon>Devosiaceae</taxon>
        <taxon>Devosia</taxon>
    </lineage>
</organism>
<evidence type="ECO:0000313" key="3">
    <source>
        <dbReference type="Proteomes" id="UP001217476"/>
    </source>
</evidence>
<dbReference type="EMBL" id="CP119312">
    <property type="protein sequence ID" value="WEK04602.1"/>
    <property type="molecule type" value="Genomic_DNA"/>
</dbReference>
<name>A0AAJ5VUK6_9HYPH</name>
<keyword evidence="1" id="KW-0812">Transmembrane</keyword>
<keyword evidence="1" id="KW-1133">Transmembrane helix</keyword>
<sequence length="156" mass="16875">MDQNGTLEAKIAYLGMIQGVIARMATDGQTMKALAITVGAAVVALSPDGGRAVIWLSIAGLVAVCLFWWQAAYHLHVEHAYRRLYDLVRQDKPLPAFSMDWRTYGGEVPSTFALARRWAVALPFGATFVLLATFAISTATTPLAPTANHTSVQPTK</sequence>
<evidence type="ECO:0000313" key="2">
    <source>
        <dbReference type="EMBL" id="WEK04602.1"/>
    </source>
</evidence>